<keyword evidence="7" id="KW-1185">Reference proteome</keyword>
<evidence type="ECO:0000259" key="5">
    <source>
        <dbReference type="PROSITE" id="PS50887"/>
    </source>
</evidence>
<evidence type="ECO:0000259" key="4">
    <source>
        <dbReference type="PROSITE" id="PS50112"/>
    </source>
</evidence>
<feature type="domain" description="PAS" evidence="4">
    <location>
        <begin position="21"/>
        <end position="65"/>
    </location>
</feature>
<dbReference type="PROSITE" id="PS50112">
    <property type="entry name" value="PAS"/>
    <property type="match status" value="1"/>
</dbReference>
<dbReference type="InterPro" id="IPR000014">
    <property type="entry name" value="PAS"/>
</dbReference>
<dbReference type="InterPro" id="IPR029787">
    <property type="entry name" value="Nucleotide_cyclase"/>
</dbReference>
<evidence type="ECO:0000256" key="1">
    <source>
        <dbReference type="ARBA" id="ARBA00001946"/>
    </source>
</evidence>
<name>A0A7U8C3R5_NEPCE</name>
<dbReference type="Gene3D" id="3.30.70.270">
    <property type="match status" value="1"/>
</dbReference>
<dbReference type="SUPFAM" id="SSF55073">
    <property type="entry name" value="Nucleotide cyclase"/>
    <property type="match status" value="1"/>
</dbReference>
<dbReference type="Pfam" id="PF00990">
    <property type="entry name" value="GGDEF"/>
    <property type="match status" value="1"/>
</dbReference>
<organism evidence="6 7">
    <name type="scientific">Neptuniibacter caesariensis</name>
    <dbReference type="NCBI Taxonomy" id="207954"/>
    <lineage>
        <taxon>Bacteria</taxon>
        <taxon>Pseudomonadati</taxon>
        <taxon>Pseudomonadota</taxon>
        <taxon>Gammaproteobacteria</taxon>
        <taxon>Oceanospirillales</taxon>
        <taxon>Oceanospirillaceae</taxon>
        <taxon>Neptuniibacter</taxon>
    </lineage>
</organism>
<accession>A0A7U8C3R5</accession>
<dbReference type="EMBL" id="AAOW01000012">
    <property type="protein sequence ID" value="EAR60945.1"/>
    <property type="molecule type" value="Genomic_DNA"/>
</dbReference>
<gene>
    <name evidence="6" type="ORF">MED92_02061</name>
</gene>
<dbReference type="NCBIfam" id="TIGR00254">
    <property type="entry name" value="GGDEF"/>
    <property type="match status" value="1"/>
</dbReference>
<evidence type="ECO:0000256" key="3">
    <source>
        <dbReference type="ARBA" id="ARBA00034247"/>
    </source>
</evidence>
<dbReference type="PROSITE" id="PS50887">
    <property type="entry name" value="GGDEF"/>
    <property type="match status" value="1"/>
</dbReference>
<comment type="cofactor">
    <cofactor evidence="1">
        <name>Mg(2+)</name>
        <dbReference type="ChEBI" id="CHEBI:18420"/>
    </cofactor>
</comment>
<proteinExistence type="predicted"/>
<dbReference type="PANTHER" id="PTHR45138">
    <property type="entry name" value="REGULATORY COMPONENTS OF SENSORY TRANSDUCTION SYSTEM"/>
    <property type="match status" value="1"/>
</dbReference>
<dbReference type="Gene3D" id="3.30.450.20">
    <property type="entry name" value="PAS domain"/>
    <property type="match status" value="1"/>
</dbReference>
<evidence type="ECO:0000313" key="6">
    <source>
        <dbReference type="EMBL" id="EAR60945.1"/>
    </source>
</evidence>
<evidence type="ECO:0000256" key="2">
    <source>
        <dbReference type="ARBA" id="ARBA00012528"/>
    </source>
</evidence>
<dbReference type="CDD" id="cd01949">
    <property type="entry name" value="GGDEF"/>
    <property type="match status" value="1"/>
</dbReference>
<sequence length="334" mass="37789">MESKVVPLSLEPKMKISETVDQAMLMQMFDRIALPTFVLDKDHTVIHWNSALEALSGFNRADMIGTRDHWKPFYSSNRPCLADLILQGGKDQDVKHYYTNKCTRSELIEDAYEGEDYFPDCGEEGAWLHFTAAGIYSSSGEMIGAIETLENISARKKAEFELLERERVYKELSITDSLTGLHNSRHFYNQLEDALETARRYHHPFTLCFFDLDDFKKLNDNHGHLTGDKVLETFGTLVRSSLRTLDSGYRYGGEEFAILLPSTDVEGASVVAERVRESLQNYQFVLEGGEKLQASVSIGITSFKNGDNVQALMHRADSALYEAKRKGKNCVVSI</sequence>
<dbReference type="InterPro" id="IPR050469">
    <property type="entry name" value="Diguanylate_Cyclase"/>
</dbReference>
<dbReference type="InterPro" id="IPR035965">
    <property type="entry name" value="PAS-like_dom_sf"/>
</dbReference>
<dbReference type="InterPro" id="IPR043128">
    <property type="entry name" value="Rev_trsase/Diguanyl_cyclase"/>
</dbReference>
<dbReference type="InterPro" id="IPR000160">
    <property type="entry name" value="GGDEF_dom"/>
</dbReference>
<dbReference type="FunFam" id="3.30.70.270:FF:000001">
    <property type="entry name" value="Diguanylate cyclase domain protein"/>
    <property type="match status" value="1"/>
</dbReference>
<feature type="domain" description="GGDEF" evidence="5">
    <location>
        <begin position="203"/>
        <end position="334"/>
    </location>
</feature>
<dbReference type="AlphaFoldDB" id="A0A7U8C3R5"/>
<comment type="caution">
    <text evidence="6">The sequence shown here is derived from an EMBL/GenBank/DDBJ whole genome shotgun (WGS) entry which is preliminary data.</text>
</comment>
<dbReference type="SMART" id="SM00267">
    <property type="entry name" value="GGDEF"/>
    <property type="match status" value="1"/>
</dbReference>
<dbReference type="Pfam" id="PF13426">
    <property type="entry name" value="PAS_9"/>
    <property type="match status" value="1"/>
</dbReference>
<dbReference type="SUPFAM" id="SSF55785">
    <property type="entry name" value="PYP-like sensor domain (PAS domain)"/>
    <property type="match status" value="1"/>
</dbReference>
<dbReference type="EC" id="2.7.7.65" evidence="2"/>
<comment type="catalytic activity">
    <reaction evidence="3">
        <text>2 GTP = 3',3'-c-di-GMP + 2 diphosphate</text>
        <dbReference type="Rhea" id="RHEA:24898"/>
        <dbReference type="ChEBI" id="CHEBI:33019"/>
        <dbReference type="ChEBI" id="CHEBI:37565"/>
        <dbReference type="ChEBI" id="CHEBI:58805"/>
        <dbReference type="EC" id="2.7.7.65"/>
    </reaction>
</comment>
<dbReference type="GO" id="GO:0052621">
    <property type="term" value="F:diguanylate cyclase activity"/>
    <property type="evidence" value="ECO:0007669"/>
    <property type="project" value="UniProtKB-EC"/>
</dbReference>
<dbReference type="PANTHER" id="PTHR45138:SF9">
    <property type="entry name" value="DIGUANYLATE CYCLASE DGCM-RELATED"/>
    <property type="match status" value="1"/>
</dbReference>
<evidence type="ECO:0000313" key="7">
    <source>
        <dbReference type="Proteomes" id="UP000002171"/>
    </source>
</evidence>
<dbReference type="Proteomes" id="UP000002171">
    <property type="component" value="Unassembled WGS sequence"/>
</dbReference>
<protein>
    <recommendedName>
        <fullName evidence="2">diguanylate cyclase</fullName>
        <ecNumber evidence="2">2.7.7.65</ecNumber>
    </recommendedName>
</protein>
<reference evidence="6 7" key="1">
    <citation type="submission" date="2006-02" db="EMBL/GenBank/DDBJ databases">
        <authorList>
            <person name="Pinhassi J."/>
            <person name="Pedros-Alio C."/>
            <person name="Ferriera S."/>
            <person name="Johnson J."/>
            <person name="Kravitz S."/>
            <person name="Halpern A."/>
            <person name="Remington K."/>
            <person name="Beeson K."/>
            <person name="Tran B."/>
            <person name="Rogers Y.-H."/>
            <person name="Friedman R."/>
            <person name="Venter J.C."/>
        </authorList>
    </citation>
    <scope>NUCLEOTIDE SEQUENCE [LARGE SCALE GENOMIC DNA]</scope>
    <source>
        <strain evidence="6 7">MED92</strain>
    </source>
</reference>